<evidence type="ECO:0000259" key="2">
    <source>
        <dbReference type="SMART" id="SM01349"/>
    </source>
</evidence>
<dbReference type="GO" id="GO:0005874">
    <property type="term" value="C:microtubule"/>
    <property type="evidence" value="ECO:0007669"/>
    <property type="project" value="InterPro"/>
</dbReference>
<feature type="compositionally biased region" description="Low complexity" evidence="1">
    <location>
        <begin position="301"/>
        <end position="314"/>
    </location>
</feature>
<protein>
    <recommendedName>
        <fullName evidence="2">TOG domain-containing protein</fullName>
    </recommendedName>
</protein>
<comment type="caution">
    <text evidence="3">The sequence shown here is derived from an EMBL/GenBank/DDBJ whole genome shotgun (WGS) entry which is preliminary data.</text>
</comment>
<reference evidence="3 4" key="1">
    <citation type="submission" date="2021-07" db="EMBL/GenBank/DDBJ databases">
        <title>The Aristolochia fimbriata genome: insights into angiosperm evolution, floral development and chemical biosynthesis.</title>
        <authorList>
            <person name="Jiao Y."/>
        </authorList>
    </citation>
    <scope>NUCLEOTIDE SEQUENCE [LARGE SCALE GENOMIC DNA]</scope>
    <source>
        <strain evidence="3">IBCAS-2021</strain>
        <tissue evidence="3">Leaf</tissue>
    </source>
</reference>
<dbReference type="AlphaFoldDB" id="A0AAV7EKW1"/>
<dbReference type="SMART" id="SM01349">
    <property type="entry name" value="TOG"/>
    <property type="match status" value="1"/>
</dbReference>
<dbReference type="InterPro" id="IPR011989">
    <property type="entry name" value="ARM-like"/>
</dbReference>
<dbReference type="PANTHER" id="PTHR31355:SF22">
    <property type="entry name" value="TORTIFOLIA1-LIKE PROTEIN 2"/>
    <property type="match status" value="1"/>
</dbReference>
<feature type="compositionally biased region" description="Basic and acidic residues" evidence="1">
    <location>
        <begin position="323"/>
        <end position="345"/>
    </location>
</feature>
<dbReference type="EMBL" id="JAINDJ010000004">
    <property type="protein sequence ID" value="KAG9449369.1"/>
    <property type="molecule type" value="Genomic_DNA"/>
</dbReference>
<dbReference type="Pfam" id="PF24713">
    <property type="entry name" value="TOR1L1_C"/>
    <property type="match status" value="1"/>
</dbReference>
<dbReference type="SUPFAM" id="SSF48371">
    <property type="entry name" value="ARM repeat"/>
    <property type="match status" value="1"/>
</dbReference>
<proteinExistence type="predicted"/>
<keyword evidence="4" id="KW-1185">Reference proteome</keyword>
<evidence type="ECO:0000256" key="1">
    <source>
        <dbReference type="SAM" id="MobiDB-lite"/>
    </source>
</evidence>
<dbReference type="InterPro" id="IPR057599">
    <property type="entry name" value="TORTIFOLIA1/TORL1-2_C"/>
</dbReference>
<dbReference type="GO" id="GO:0008017">
    <property type="term" value="F:microtubule binding"/>
    <property type="evidence" value="ECO:0007669"/>
    <property type="project" value="InterPro"/>
</dbReference>
<dbReference type="PANTHER" id="PTHR31355">
    <property type="entry name" value="MICROTUBULE-ASSOCIATED PROTEIN TORTIFOLIA1"/>
    <property type="match status" value="1"/>
</dbReference>
<feature type="domain" description="TOG" evidence="2">
    <location>
        <begin position="46"/>
        <end position="289"/>
    </location>
</feature>
<gene>
    <name evidence="3" type="ORF">H6P81_009334</name>
</gene>
<dbReference type="InterPro" id="IPR033337">
    <property type="entry name" value="TORTIFOLIA1/SINE1-2"/>
</dbReference>
<dbReference type="FunFam" id="1.25.10.10:FF:000549">
    <property type="entry name" value="ARM repeat superfamily protein"/>
    <property type="match status" value="1"/>
</dbReference>
<evidence type="ECO:0000313" key="4">
    <source>
        <dbReference type="Proteomes" id="UP000825729"/>
    </source>
</evidence>
<feature type="region of interest" description="Disordered" evidence="1">
    <location>
        <begin position="299"/>
        <end position="366"/>
    </location>
</feature>
<dbReference type="Gene3D" id="1.25.10.10">
    <property type="entry name" value="Leucine-rich Repeat Variant"/>
    <property type="match status" value="1"/>
</dbReference>
<sequence>MKSFTHSKGKAASRVNPQQISFELKHRVILVLNKLADRDTYQIAAEELEKVAEGLNPDLIGPFLSCIIDTDSEQKSAVRKECIRIMGTLARFHGDILGPYLGKMVGSIVKRLKDTDSVVRDACVEAVGVLSSIMSSFDAENGGSFAILAKPLFEALGEQNRYVQIGSALCLAKVIDNVNDPPVTVLMRLLTRIIKLLKNQHFMAKPALIELVRSIIQAGGTSTEHSLVSALTCIQDALKSSDWTTRKAASVALAGIAVNGGPLLGSFRASCIRSLELCRFDKVKPVRDSAMQAIQCWKNVSGPESPEPSEAGSSTKENFCGSKRSDRHTFKDGGWKDDRQVKGESHSSVSGSLTISSKRSPLAVTKTPTNYAHNREHSTARDWHIEVALPKTPSPLADVHNAESEGSCVTKTFERINANKSRSLDVRYDYEPVDDIPETSTVSDLVSASFETKHVTVAHSFPEGVSLTATGVSHGSGADEIDPESIFAKKIRERKSLESSVTELSSQPAHGCCSQTASELASIRKQLLEIETKQSNLMDLIQVLMGNSMCSLSQLQSKVLSLEQTVDKIVVGLAPSVNNTNLTNSEFLKSNQTVSLSSPRFLSCTPRPSFEATNRHSAVSTNNKDLWDDTSCAKSRPSDTVKQGLEHWRDPAVKLSQNPAVSKVVAKRCNPQNAVQSQSGKAKFPPKLACNDKMSHNTSENKNNLWRRVKHFLHTGDHDSAFLEAIFSGDELILIELMDRTGPVLEKLSHGTICEILGILANYLLEQRFLGSVIPWLHQMVDLTTTPGQNFLQLSPKAKEEFLSTLHEASSMNFSDPAHRRLITQLAVKLHNVWGNCN</sequence>
<dbReference type="Proteomes" id="UP000825729">
    <property type="component" value="Unassembled WGS sequence"/>
</dbReference>
<organism evidence="3 4">
    <name type="scientific">Aristolochia fimbriata</name>
    <name type="common">White veined hardy Dutchman's pipe vine</name>
    <dbReference type="NCBI Taxonomy" id="158543"/>
    <lineage>
        <taxon>Eukaryota</taxon>
        <taxon>Viridiplantae</taxon>
        <taxon>Streptophyta</taxon>
        <taxon>Embryophyta</taxon>
        <taxon>Tracheophyta</taxon>
        <taxon>Spermatophyta</taxon>
        <taxon>Magnoliopsida</taxon>
        <taxon>Magnoliidae</taxon>
        <taxon>Piperales</taxon>
        <taxon>Aristolochiaceae</taxon>
        <taxon>Aristolochia</taxon>
    </lineage>
</organism>
<feature type="compositionally biased region" description="Polar residues" evidence="1">
    <location>
        <begin position="346"/>
        <end position="359"/>
    </location>
</feature>
<dbReference type="InterPro" id="IPR057600">
    <property type="entry name" value="TORTIFOLIA1/SINE1-2_N"/>
</dbReference>
<dbReference type="Pfam" id="PF24714">
    <property type="entry name" value="TOR1L1_N"/>
    <property type="match status" value="1"/>
</dbReference>
<evidence type="ECO:0000313" key="3">
    <source>
        <dbReference type="EMBL" id="KAG9449369.1"/>
    </source>
</evidence>
<dbReference type="InterPro" id="IPR016024">
    <property type="entry name" value="ARM-type_fold"/>
</dbReference>
<dbReference type="InterPro" id="IPR034085">
    <property type="entry name" value="TOG"/>
</dbReference>
<name>A0AAV7EKW1_ARIFI</name>
<accession>A0AAV7EKW1</accession>